<feature type="transmembrane region" description="Helical" evidence="10">
    <location>
        <begin position="95"/>
        <end position="119"/>
    </location>
</feature>
<keyword evidence="7" id="KW-0449">Lipoprotein</keyword>
<comment type="similarity">
    <text evidence="10">Belongs to the DHHC palmitoyltransferase family.</text>
</comment>
<dbReference type="GO" id="GO:0016020">
    <property type="term" value="C:membrane"/>
    <property type="evidence" value="ECO:0007669"/>
    <property type="project" value="UniProtKB-SubCell"/>
</dbReference>
<dbReference type="PANTHER" id="PTHR22883:SF480">
    <property type="entry name" value="PALMITOYLTRANSFERASE SWF1"/>
    <property type="match status" value="1"/>
</dbReference>
<accession>A0AAN7YEJ4</accession>
<dbReference type="InterPro" id="IPR001594">
    <property type="entry name" value="Palmitoyltrfase_DHHC"/>
</dbReference>
<evidence type="ECO:0000256" key="1">
    <source>
        <dbReference type="ARBA" id="ARBA00004141"/>
    </source>
</evidence>
<evidence type="ECO:0000259" key="11">
    <source>
        <dbReference type="Pfam" id="PF01529"/>
    </source>
</evidence>
<evidence type="ECO:0000256" key="9">
    <source>
        <dbReference type="ARBA" id="ARBA00048048"/>
    </source>
</evidence>
<dbReference type="Pfam" id="PF01529">
    <property type="entry name" value="DHHC"/>
    <property type="match status" value="1"/>
</dbReference>
<dbReference type="GO" id="GO:0005783">
    <property type="term" value="C:endoplasmic reticulum"/>
    <property type="evidence" value="ECO:0007669"/>
    <property type="project" value="TreeGrafter"/>
</dbReference>
<proteinExistence type="inferred from homology"/>
<name>A0AAN7YEJ4_9EURO</name>
<dbReference type="InterPro" id="IPR039859">
    <property type="entry name" value="PFA4/ZDH16/20/ERF2-like"/>
</dbReference>
<dbReference type="GO" id="GO:0005794">
    <property type="term" value="C:Golgi apparatus"/>
    <property type="evidence" value="ECO:0007669"/>
    <property type="project" value="TreeGrafter"/>
</dbReference>
<evidence type="ECO:0000313" key="12">
    <source>
        <dbReference type="EMBL" id="KAK5083419.1"/>
    </source>
</evidence>
<dbReference type="AlphaFoldDB" id="A0AAN7YEJ4"/>
<feature type="domain" description="Palmitoyltransferase DHHC" evidence="11">
    <location>
        <begin position="171"/>
        <end position="324"/>
    </location>
</feature>
<dbReference type="EMBL" id="JAVRRJ010000006">
    <property type="protein sequence ID" value="KAK5083419.1"/>
    <property type="molecule type" value="Genomic_DNA"/>
</dbReference>
<feature type="transmembrane region" description="Helical" evidence="10">
    <location>
        <begin position="216"/>
        <end position="241"/>
    </location>
</feature>
<dbReference type="PROSITE" id="PS50216">
    <property type="entry name" value="DHHC"/>
    <property type="match status" value="1"/>
</dbReference>
<evidence type="ECO:0000256" key="6">
    <source>
        <dbReference type="ARBA" id="ARBA00023139"/>
    </source>
</evidence>
<evidence type="ECO:0000256" key="2">
    <source>
        <dbReference type="ARBA" id="ARBA00022679"/>
    </source>
</evidence>
<evidence type="ECO:0000256" key="10">
    <source>
        <dbReference type="RuleBase" id="RU079119"/>
    </source>
</evidence>
<comment type="catalytic activity">
    <reaction evidence="9 10">
        <text>L-cysteinyl-[protein] + hexadecanoyl-CoA = S-hexadecanoyl-L-cysteinyl-[protein] + CoA</text>
        <dbReference type="Rhea" id="RHEA:36683"/>
        <dbReference type="Rhea" id="RHEA-COMP:10131"/>
        <dbReference type="Rhea" id="RHEA-COMP:11032"/>
        <dbReference type="ChEBI" id="CHEBI:29950"/>
        <dbReference type="ChEBI" id="CHEBI:57287"/>
        <dbReference type="ChEBI" id="CHEBI:57379"/>
        <dbReference type="ChEBI" id="CHEBI:74151"/>
        <dbReference type="EC" id="2.3.1.225"/>
    </reaction>
</comment>
<keyword evidence="3 10" id="KW-0812">Transmembrane</keyword>
<evidence type="ECO:0000256" key="5">
    <source>
        <dbReference type="ARBA" id="ARBA00023136"/>
    </source>
</evidence>
<keyword evidence="8 10" id="KW-0012">Acyltransferase</keyword>
<evidence type="ECO:0000256" key="7">
    <source>
        <dbReference type="ARBA" id="ARBA00023288"/>
    </source>
</evidence>
<comment type="subcellular location">
    <subcellularLocation>
        <location evidence="1">Membrane</location>
        <topology evidence="1">Multi-pass membrane protein</topology>
    </subcellularLocation>
</comment>
<dbReference type="GO" id="GO:0019706">
    <property type="term" value="F:protein-cysteine S-palmitoyltransferase activity"/>
    <property type="evidence" value="ECO:0007669"/>
    <property type="project" value="UniProtKB-EC"/>
</dbReference>
<sequence length="453" mass="52241">MPSVDKVARSKSDDPMMDMLKTLILIVASISFLVFVALFGRLPVFRKTPVGWCYRLLMVYLPNALVGLDEKLTGRRITRTTTRVYNYLMYDRHPVVLIIFVLLQLGSELLFLPPAWTYIPSNVQRYLVLPVLITLPYSTLYLSYSTSSHHITPESYPQALTRYPYDYTLYHPHRMCRTCHYPKPARSKHCPICKACIERQDHHCIWINNCVGLHNYHYFIALLVTVAALLGYGAFTGFGILEKILQEMFVPRRLTAGSLTSKRWSTGLSWMEYFNAYTVCLATNARIGAVTLLASMTCPLALGFLVYHAYLIWAGTTTNETAKWSDLREDIQDDLVWQARIDDVKTEYPGPLDEKIVYDSRNFRDATSRSGRVPSWGYGRKAHWWIIRTRGGVNPTRWKPLEGQYESSGRQKVEEVIDERWKRVKSLDEIDNLYDLGLVGNIKDGLSRPWRDV</sequence>
<feature type="transmembrane region" description="Helical" evidence="10">
    <location>
        <begin position="126"/>
        <end position="144"/>
    </location>
</feature>
<feature type="transmembrane region" description="Helical" evidence="10">
    <location>
        <begin position="292"/>
        <end position="313"/>
    </location>
</feature>
<dbReference type="Proteomes" id="UP001309876">
    <property type="component" value="Unassembled WGS sequence"/>
</dbReference>
<feature type="transmembrane region" description="Helical" evidence="10">
    <location>
        <begin position="20"/>
        <end position="40"/>
    </location>
</feature>
<keyword evidence="6" id="KW-0564">Palmitate</keyword>
<evidence type="ECO:0000256" key="4">
    <source>
        <dbReference type="ARBA" id="ARBA00022989"/>
    </source>
</evidence>
<protein>
    <recommendedName>
        <fullName evidence="10">Palmitoyltransferase</fullName>
        <ecNumber evidence="10">2.3.1.225</ecNumber>
    </recommendedName>
</protein>
<comment type="domain">
    <text evidence="10">The DHHC domain is required for palmitoyltransferase activity.</text>
</comment>
<gene>
    <name evidence="12" type="primary">SWF1</name>
    <name evidence="12" type="ORF">LTR05_005920</name>
</gene>
<dbReference type="EC" id="2.3.1.225" evidence="10"/>
<evidence type="ECO:0000313" key="13">
    <source>
        <dbReference type="Proteomes" id="UP001309876"/>
    </source>
</evidence>
<dbReference type="PANTHER" id="PTHR22883">
    <property type="entry name" value="ZINC FINGER DHHC DOMAIN CONTAINING PROTEIN"/>
    <property type="match status" value="1"/>
</dbReference>
<keyword evidence="13" id="KW-1185">Reference proteome</keyword>
<reference evidence="12 13" key="1">
    <citation type="submission" date="2023-08" db="EMBL/GenBank/DDBJ databases">
        <title>Black Yeasts Isolated from many extreme environments.</title>
        <authorList>
            <person name="Coleine C."/>
            <person name="Stajich J.E."/>
            <person name="Selbmann L."/>
        </authorList>
    </citation>
    <scope>NUCLEOTIDE SEQUENCE [LARGE SCALE GENOMIC DNA]</scope>
    <source>
        <strain evidence="12 13">CCFEE 5910</strain>
    </source>
</reference>
<keyword evidence="5 10" id="KW-0472">Membrane</keyword>
<keyword evidence="2 10" id="KW-0808">Transferase</keyword>
<comment type="caution">
    <text evidence="12">The sequence shown here is derived from an EMBL/GenBank/DDBJ whole genome shotgun (WGS) entry which is preliminary data.</text>
</comment>
<evidence type="ECO:0000256" key="8">
    <source>
        <dbReference type="ARBA" id="ARBA00023315"/>
    </source>
</evidence>
<organism evidence="12 13">
    <name type="scientific">Lithohypha guttulata</name>
    <dbReference type="NCBI Taxonomy" id="1690604"/>
    <lineage>
        <taxon>Eukaryota</taxon>
        <taxon>Fungi</taxon>
        <taxon>Dikarya</taxon>
        <taxon>Ascomycota</taxon>
        <taxon>Pezizomycotina</taxon>
        <taxon>Eurotiomycetes</taxon>
        <taxon>Chaetothyriomycetidae</taxon>
        <taxon>Chaetothyriales</taxon>
        <taxon>Trichomeriaceae</taxon>
        <taxon>Lithohypha</taxon>
    </lineage>
</organism>
<evidence type="ECO:0000256" key="3">
    <source>
        <dbReference type="ARBA" id="ARBA00022692"/>
    </source>
</evidence>
<dbReference type="GO" id="GO:0006612">
    <property type="term" value="P:protein targeting to membrane"/>
    <property type="evidence" value="ECO:0007669"/>
    <property type="project" value="TreeGrafter"/>
</dbReference>
<keyword evidence="4 10" id="KW-1133">Transmembrane helix</keyword>